<dbReference type="PANTHER" id="PTHR13856">
    <property type="entry name" value="VHS DOMAIN CONTAINING PROTEIN FAMILY"/>
    <property type="match status" value="1"/>
</dbReference>
<dbReference type="Proteomes" id="UP001174136">
    <property type="component" value="Unassembled WGS sequence"/>
</dbReference>
<evidence type="ECO:0000256" key="2">
    <source>
        <dbReference type="ARBA" id="ARBA00022448"/>
    </source>
</evidence>
<dbReference type="InterPro" id="IPR008942">
    <property type="entry name" value="ENTH_VHS"/>
</dbReference>
<dbReference type="SMART" id="SM00288">
    <property type="entry name" value="VHS"/>
    <property type="match status" value="1"/>
</dbReference>
<organism evidence="7 8">
    <name type="scientific">Merluccius polli</name>
    <name type="common">Benguela hake</name>
    <name type="synonym">Merluccius cadenati</name>
    <dbReference type="NCBI Taxonomy" id="89951"/>
    <lineage>
        <taxon>Eukaryota</taxon>
        <taxon>Metazoa</taxon>
        <taxon>Chordata</taxon>
        <taxon>Craniata</taxon>
        <taxon>Vertebrata</taxon>
        <taxon>Euteleostomi</taxon>
        <taxon>Actinopterygii</taxon>
        <taxon>Neopterygii</taxon>
        <taxon>Teleostei</taxon>
        <taxon>Neoteleostei</taxon>
        <taxon>Acanthomorphata</taxon>
        <taxon>Zeiogadaria</taxon>
        <taxon>Gadariae</taxon>
        <taxon>Gadiformes</taxon>
        <taxon>Gadoidei</taxon>
        <taxon>Merlucciidae</taxon>
        <taxon>Merluccius</taxon>
    </lineage>
</organism>
<dbReference type="GO" id="GO:0016020">
    <property type="term" value="C:membrane"/>
    <property type="evidence" value="ECO:0007669"/>
    <property type="project" value="TreeGrafter"/>
</dbReference>
<feature type="compositionally biased region" description="Basic and acidic residues" evidence="4">
    <location>
        <begin position="549"/>
        <end position="558"/>
    </location>
</feature>
<dbReference type="GO" id="GO:0015031">
    <property type="term" value="P:protein transport"/>
    <property type="evidence" value="ECO:0007669"/>
    <property type="project" value="UniProtKB-KW"/>
</dbReference>
<evidence type="ECO:0000256" key="3">
    <source>
        <dbReference type="ARBA" id="ARBA00022927"/>
    </source>
</evidence>
<dbReference type="Pfam" id="PF00790">
    <property type="entry name" value="VHS"/>
    <property type="match status" value="1"/>
</dbReference>
<dbReference type="FunFam" id="1.25.40.90:FF:000003">
    <property type="entry name" value="TOM1-like protein 2 isoform X1"/>
    <property type="match status" value="1"/>
</dbReference>
<comment type="caution">
    <text evidence="7">The sequence shown here is derived from an EMBL/GenBank/DDBJ whole genome shotgun (WGS) entry which is preliminary data.</text>
</comment>
<dbReference type="GO" id="GO:0005768">
    <property type="term" value="C:endosome"/>
    <property type="evidence" value="ECO:0007669"/>
    <property type="project" value="TreeGrafter"/>
</dbReference>
<dbReference type="PIRSF" id="PIRSF036948">
    <property type="entry name" value="TOM1"/>
    <property type="match status" value="1"/>
</dbReference>
<dbReference type="FunFam" id="1.20.58.160:FF:000001">
    <property type="entry name" value="TOM1-like protein 2 isoform X1"/>
    <property type="match status" value="1"/>
</dbReference>
<feature type="domain" description="GAT" evidence="6">
    <location>
        <begin position="227"/>
        <end position="315"/>
    </location>
</feature>
<dbReference type="PANTHER" id="PTHR13856:SF31">
    <property type="entry name" value="TOM1-LIKE PROTEIN 2"/>
    <property type="match status" value="1"/>
</dbReference>
<dbReference type="CDD" id="cd14238">
    <property type="entry name" value="GAT_TM1L2"/>
    <property type="match status" value="1"/>
</dbReference>
<dbReference type="InterPro" id="IPR002014">
    <property type="entry name" value="VHS_dom"/>
</dbReference>
<keyword evidence="3" id="KW-0653">Protein transport</keyword>
<gene>
    <name evidence="7" type="primary">Tom1l2</name>
    <name evidence="7" type="ORF">N1851_030598</name>
</gene>
<dbReference type="PROSITE" id="PS50909">
    <property type="entry name" value="GAT"/>
    <property type="match status" value="1"/>
</dbReference>
<feature type="compositionally biased region" description="Pro residues" evidence="4">
    <location>
        <begin position="526"/>
        <end position="539"/>
    </location>
</feature>
<dbReference type="EMBL" id="JAOPHQ010005800">
    <property type="protein sequence ID" value="KAK0133870.1"/>
    <property type="molecule type" value="Genomic_DNA"/>
</dbReference>
<dbReference type="Gene3D" id="1.25.40.90">
    <property type="match status" value="1"/>
</dbReference>
<reference evidence="7" key="1">
    <citation type="journal article" date="2023" name="Front. Mar. Sci.">
        <title>A new Merluccius polli reference genome to investigate the effects of global change in West African waters.</title>
        <authorList>
            <person name="Mateo J.L."/>
            <person name="Blanco-Fernandez C."/>
            <person name="Garcia-Vazquez E."/>
            <person name="Machado-Schiaffino G."/>
        </authorList>
    </citation>
    <scope>NUCLEOTIDE SEQUENCE</scope>
    <source>
        <strain evidence="7">C29</strain>
        <tissue evidence="7">Fin</tissue>
    </source>
</reference>
<feature type="domain" description="VHS" evidence="5">
    <location>
        <begin position="12"/>
        <end position="144"/>
    </location>
</feature>
<evidence type="ECO:0000259" key="6">
    <source>
        <dbReference type="PROSITE" id="PS50909"/>
    </source>
</evidence>
<dbReference type="Pfam" id="PF03127">
    <property type="entry name" value="GAT"/>
    <property type="match status" value="1"/>
</dbReference>
<evidence type="ECO:0000259" key="5">
    <source>
        <dbReference type="PROSITE" id="PS50179"/>
    </source>
</evidence>
<dbReference type="InterPro" id="IPR004152">
    <property type="entry name" value="GAT_dom"/>
</dbReference>
<protein>
    <submittedName>
        <fullName evidence="7">TOM1-like protein 2</fullName>
    </submittedName>
</protein>
<feature type="compositionally biased region" description="Low complexity" evidence="4">
    <location>
        <begin position="200"/>
        <end position="211"/>
    </location>
</feature>
<evidence type="ECO:0000313" key="7">
    <source>
        <dbReference type="EMBL" id="KAK0133870.1"/>
    </source>
</evidence>
<feature type="region of interest" description="Disordered" evidence="4">
    <location>
        <begin position="196"/>
        <end position="221"/>
    </location>
</feature>
<keyword evidence="2" id="KW-0813">Transport</keyword>
<dbReference type="GO" id="GO:0007165">
    <property type="term" value="P:signal transduction"/>
    <property type="evidence" value="ECO:0007669"/>
    <property type="project" value="TreeGrafter"/>
</dbReference>
<dbReference type="SUPFAM" id="SSF48464">
    <property type="entry name" value="ENTH/VHS domain"/>
    <property type="match status" value="1"/>
</dbReference>
<dbReference type="GO" id="GO:0035091">
    <property type="term" value="F:phosphatidylinositol binding"/>
    <property type="evidence" value="ECO:0007669"/>
    <property type="project" value="InterPro"/>
</dbReference>
<dbReference type="GO" id="GO:0043130">
    <property type="term" value="F:ubiquitin binding"/>
    <property type="evidence" value="ECO:0007669"/>
    <property type="project" value="InterPro"/>
</dbReference>
<keyword evidence="8" id="KW-1185">Reference proteome</keyword>
<evidence type="ECO:0000256" key="1">
    <source>
        <dbReference type="ARBA" id="ARBA00007708"/>
    </source>
</evidence>
<feature type="compositionally biased region" description="Low complexity" evidence="4">
    <location>
        <begin position="340"/>
        <end position="353"/>
    </location>
</feature>
<sequence length="558" mass="60351">MEFCSVSVTERATDGGLQNEDWTLNMEICDIINETEEGPKDAMRALKKRVSGNRNFREVMLALTVLETCVKNCGHRFHVHVANRDFIDGVLVKIISPKTNPPTIVQDKVLALIQAWADAFRSSPDLTGVVHIYEELKRKGVEFPMADLDALSPIHTPQRGIPEVDPAVLKYRAPTVTTTTTTPSLTTAAAVTAGPPRRTAASPAAQVSPSQIPHVPDASGPITANPEQIGRLRSELDVVRGNTKVMSEMLTEMVPGQEDSSDLELLQELNRTCRAMQQRVVELISRVSNEEVTEELLHVNDDLNNIFLRYERYERYRTGRTGQNNGMLSEATEDNLIDLGPGSPAGANPRAAASPPPASALMGATASPPHQPPPTTTTTLSSALDGLNVGSDSVSSTLSSISCRNPDDFDMFAQTRSSSLADQRKNMKYEDPQALGGLASALDVRQQNTGGGLRVKGDENPAEQELPIDSWLITQGMIPVSQSSVMDDIEEWLCADVKGDGTEEGVTSEEFDKFLEERAKVGDSGPSPPLRGRPGPPVGAPSGSHKKAERTEDALFAL</sequence>
<dbReference type="Gene3D" id="1.20.58.160">
    <property type="match status" value="1"/>
</dbReference>
<accession>A0AA47M583</accession>
<dbReference type="InterPro" id="IPR014645">
    <property type="entry name" value="TOM1"/>
</dbReference>
<dbReference type="InterPro" id="IPR038425">
    <property type="entry name" value="GAT_sf"/>
</dbReference>
<name>A0AA47M583_MERPO</name>
<feature type="region of interest" description="Disordered" evidence="4">
    <location>
        <begin position="334"/>
        <end position="385"/>
    </location>
</feature>
<feature type="region of interest" description="Disordered" evidence="4">
    <location>
        <begin position="516"/>
        <end position="558"/>
    </location>
</feature>
<evidence type="ECO:0000313" key="8">
    <source>
        <dbReference type="Proteomes" id="UP001174136"/>
    </source>
</evidence>
<evidence type="ECO:0000256" key="4">
    <source>
        <dbReference type="SAM" id="MobiDB-lite"/>
    </source>
</evidence>
<proteinExistence type="inferred from homology"/>
<comment type="similarity">
    <text evidence="1">Belongs to the TOM1 family.</text>
</comment>
<dbReference type="PROSITE" id="PS50179">
    <property type="entry name" value="VHS"/>
    <property type="match status" value="1"/>
</dbReference>
<dbReference type="SUPFAM" id="SSF89009">
    <property type="entry name" value="GAT-like domain"/>
    <property type="match status" value="1"/>
</dbReference>
<dbReference type="GO" id="GO:0030276">
    <property type="term" value="F:clathrin binding"/>
    <property type="evidence" value="ECO:0007669"/>
    <property type="project" value="TreeGrafter"/>
</dbReference>
<dbReference type="AlphaFoldDB" id="A0AA47M583"/>